<dbReference type="STRING" id="44252.DJ90_2720"/>
<reference evidence="1 2" key="1">
    <citation type="submission" date="2014-04" db="EMBL/GenBank/DDBJ databases">
        <authorList>
            <person name="Bishop-Lilly K.A."/>
            <person name="Broomall S.M."/>
            <person name="Chain P.S."/>
            <person name="Chertkov O."/>
            <person name="Coyne S.R."/>
            <person name="Daligault H.E."/>
            <person name="Davenport K.W."/>
            <person name="Erkkila T."/>
            <person name="Frey K.G."/>
            <person name="Gibbons H.S."/>
            <person name="Gu W."/>
            <person name="Jaissle J."/>
            <person name="Johnson S.L."/>
            <person name="Koroleva G.I."/>
            <person name="Ladner J.T."/>
            <person name="Lo C.-C."/>
            <person name="Minogue T.D."/>
            <person name="Munk C."/>
            <person name="Palacios G.F."/>
            <person name="Redden C.L."/>
            <person name="Rosenzweig C.N."/>
            <person name="Scholz M.B."/>
            <person name="Teshima H."/>
            <person name="Xu Y."/>
        </authorList>
    </citation>
    <scope>NUCLEOTIDE SEQUENCE [LARGE SCALE GENOMIC DNA]</scope>
    <source>
        <strain evidence="1 2">8244</strain>
    </source>
</reference>
<protein>
    <submittedName>
        <fullName evidence="1">Tubulin-tyrosine ligase family protein</fullName>
    </submittedName>
</protein>
<dbReference type="InterPro" id="IPR026838">
    <property type="entry name" value="YheC/D"/>
</dbReference>
<name>A0A090ZCG3_PAEMA</name>
<keyword evidence="1" id="KW-0436">Ligase</keyword>
<evidence type="ECO:0000313" key="1">
    <source>
        <dbReference type="EMBL" id="KFN08979.1"/>
    </source>
</evidence>
<gene>
    <name evidence="1" type="ORF">DJ90_2720</name>
</gene>
<dbReference type="SUPFAM" id="SSF56059">
    <property type="entry name" value="Glutathione synthetase ATP-binding domain-like"/>
    <property type="match status" value="1"/>
</dbReference>
<dbReference type="HOGENOM" id="CLU_044334_2_0_9"/>
<organism evidence="1 2">
    <name type="scientific">Paenibacillus macerans</name>
    <name type="common">Bacillus macerans</name>
    <dbReference type="NCBI Taxonomy" id="44252"/>
    <lineage>
        <taxon>Bacteria</taxon>
        <taxon>Bacillati</taxon>
        <taxon>Bacillota</taxon>
        <taxon>Bacilli</taxon>
        <taxon>Bacillales</taxon>
        <taxon>Paenibacillaceae</taxon>
        <taxon>Paenibacillus</taxon>
    </lineage>
</organism>
<dbReference type="RefSeq" id="WP_036622574.1">
    <property type="nucleotide sequence ID" value="NZ_BGML01000003.1"/>
</dbReference>
<comment type="caution">
    <text evidence="1">The sequence shown here is derived from an EMBL/GenBank/DDBJ whole genome shotgun (WGS) entry which is preliminary data.</text>
</comment>
<sequence>MKPGRHPRHVISKWKKNKALLENKKLRPFLPEMRKFSRANLLNMLKKHKMVYVKPVNGSLGRGVMRVELKPAASAVPYRYQLETKARSFKTFDELYVSIQQHKRKGDYLVQQGIHLLTYQNRTFDLRVMVQKTPQKVWKTTGYIGRLAHPKKIVTNYHSDGTLMPVEKLLSPHMKGPKIKAYCTDLQDLGEDVANHLHKVFPGIREIGADIAVDQKLRPWILEVNTSPDPYIFRKLKDKNIFRTVIRYSRANGRVQRK</sequence>
<dbReference type="GO" id="GO:0016874">
    <property type="term" value="F:ligase activity"/>
    <property type="evidence" value="ECO:0007669"/>
    <property type="project" value="UniProtKB-KW"/>
</dbReference>
<dbReference type="Proteomes" id="UP000029278">
    <property type="component" value="Unassembled WGS sequence"/>
</dbReference>
<dbReference type="AlphaFoldDB" id="A0A090ZCG3"/>
<proteinExistence type="predicted"/>
<dbReference type="GeneID" id="77006906"/>
<dbReference type="EMBL" id="JMQA01000024">
    <property type="protein sequence ID" value="KFN08979.1"/>
    <property type="molecule type" value="Genomic_DNA"/>
</dbReference>
<accession>A0A090ZCG3</accession>
<dbReference type="Gene3D" id="3.30.470.20">
    <property type="entry name" value="ATP-grasp fold, B domain"/>
    <property type="match status" value="1"/>
</dbReference>
<dbReference type="Pfam" id="PF14398">
    <property type="entry name" value="ATPgrasp_YheCD"/>
    <property type="match status" value="1"/>
</dbReference>
<evidence type="ECO:0000313" key="2">
    <source>
        <dbReference type="Proteomes" id="UP000029278"/>
    </source>
</evidence>
<keyword evidence="2" id="KW-1185">Reference proteome</keyword>
<dbReference type="OrthoDB" id="7869153at2"/>
<dbReference type="PATRIC" id="fig|44252.3.peg.2646"/>